<dbReference type="Gene3D" id="3.50.50.60">
    <property type="entry name" value="FAD/NAD(P)-binding domain"/>
    <property type="match status" value="2"/>
</dbReference>
<gene>
    <name evidence="7" type="ORF">H9824_10095</name>
</gene>
<evidence type="ECO:0000256" key="4">
    <source>
        <dbReference type="ARBA" id="ARBA00022857"/>
    </source>
</evidence>
<dbReference type="SUPFAM" id="SSF51905">
    <property type="entry name" value="FAD/NAD(P)-binding domain"/>
    <property type="match status" value="1"/>
</dbReference>
<keyword evidence="4" id="KW-0521">NADP</keyword>
<dbReference type="InterPro" id="IPR036188">
    <property type="entry name" value="FAD/NAD-bd_sf"/>
</dbReference>
<name>A0A9D1ZJW2_9BACE</name>
<keyword evidence="1" id="KW-0285">Flavoprotein</keyword>
<keyword evidence="2" id="KW-0732">Signal</keyword>
<evidence type="ECO:0000256" key="2">
    <source>
        <dbReference type="ARBA" id="ARBA00022729"/>
    </source>
</evidence>
<evidence type="ECO:0000256" key="3">
    <source>
        <dbReference type="ARBA" id="ARBA00022827"/>
    </source>
</evidence>
<dbReference type="PANTHER" id="PTHR46091:SF3">
    <property type="entry name" value="AMINE OXIDASE DOMAIN-CONTAINING PROTEIN"/>
    <property type="match status" value="1"/>
</dbReference>
<keyword evidence="3" id="KW-0274">FAD</keyword>
<dbReference type="InterPro" id="IPR002937">
    <property type="entry name" value="Amino_oxidase"/>
</dbReference>
<evidence type="ECO:0000256" key="5">
    <source>
        <dbReference type="ARBA" id="ARBA00023027"/>
    </source>
</evidence>
<evidence type="ECO:0000256" key="1">
    <source>
        <dbReference type="ARBA" id="ARBA00022630"/>
    </source>
</evidence>
<protein>
    <submittedName>
        <fullName evidence="7">NAD(P)/FAD-dependent oxidoreductase</fullName>
    </submittedName>
</protein>
<organism evidence="7 8">
    <name type="scientific">Candidatus Bacteroides pullicola</name>
    <dbReference type="NCBI Taxonomy" id="2838475"/>
    <lineage>
        <taxon>Bacteria</taxon>
        <taxon>Pseudomonadati</taxon>
        <taxon>Bacteroidota</taxon>
        <taxon>Bacteroidia</taxon>
        <taxon>Bacteroidales</taxon>
        <taxon>Bacteroidaceae</taxon>
        <taxon>Bacteroides</taxon>
    </lineage>
</organism>
<sequence length="509" mass="57347">MSEERDIIMIGGGLGGLTTGALLAKEGYRVTMLEKNAILGGGLQCFRRRGVLFETGMHVLGGFEPGHNLNRICTYLDILDKLDIRPTDSDCMDAVTFGTETYRLPRGKEAFADYLVRLFPEQADGIRRYMDDLWALSEEVDLFYLRPDESSMLRPHSEDFLLPADEFIAKYITDARLAELLAYMNPMYGGVAGHTPAFVHALINVLYINGSAMFVDGSQQMADALADVIRASDGSIYAGDPVTAIHVEDHQVKQVVTRSGKTYTGDWYISDLHPCTLLELLPEKAFLKSYRDRLREIPNSYSAFSLYIKFKEEARRPFVNHPCYWQEEHGHVWQLCDYDEATFPRGFMYLTPPSHQQGPWAERMTVNCPMPFSAVSQWADSATGHRPSDYVAWKERSLQQVLDKLERACPGIRADIDFCFASTPLTIRDYYGTKEGALYGYNRDCKNMTLSQLPVATKVRNLLLTGQNINLHGICGVPLTAIETAEALVGRGVIVRKINDAYNERLKNL</sequence>
<accession>A0A9D1ZJW2</accession>
<reference evidence="7" key="2">
    <citation type="submission" date="2021-04" db="EMBL/GenBank/DDBJ databases">
        <authorList>
            <person name="Gilroy R."/>
        </authorList>
    </citation>
    <scope>NUCLEOTIDE SEQUENCE</scope>
    <source>
        <strain evidence="7">Gambia2-208</strain>
    </source>
</reference>
<feature type="domain" description="Amine oxidase" evidence="6">
    <location>
        <begin position="14"/>
        <end position="486"/>
    </location>
</feature>
<dbReference type="GO" id="GO:0016491">
    <property type="term" value="F:oxidoreductase activity"/>
    <property type="evidence" value="ECO:0007669"/>
    <property type="project" value="InterPro"/>
</dbReference>
<dbReference type="InterPro" id="IPR052206">
    <property type="entry name" value="Retinol_saturase"/>
</dbReference>
<dbReference type="AlphaFoldDB" id="A0A9D1ZJW2"/>
<dbReference type="Pfam" id="PF01593">
    <property type="entry name" value="Amino_oxidase"/>
    <property type="match status" value="1"/>
</dbReference>
<dbReference type="PANTHER" id="PTHR46091">
    <property type="entry name" value="BLR7054 PROTEIN"/>
    <property type="match status" value="1"/>
</dbReference>
<evidence type="ECO:0000313" key="8">
    <source>
        <dbReference type="Proteomes" id="UP000886851"/>
    </source>
</evidence>
<comment type="caution">
    <text evidence="7">The sequence shown here is derived from an EMBL/GenBank/DDBJ whole genome shotgun (WGS) entry which is preliminary data.</text>
</comment>
<dbReference type="Proteomes" id="UP000886851">
    <property type="component" value="Unassembled WGS sequence"/>
</dbReference>
<evidence type="ECO:0000313" key="7">
    <source>
        <dbReference type="EMBL" id="HIY89037.1"/>
    </source>
</evidence>
<dbReference type="EMBL" id="DXCV01000065">
    <property type="protein sequence ID" value="HIY89037.1"/>
    <property type="molecule type" value="Genomic_DNA"/>
</dbReference>
<evidence type="ECO:0000259" key="6">
    <source>
        <dbReference type="Pfam" id="PF01593"/>
    </source>
</evidence>
<proteinExistence type="predicted"/>
<keyword evidence="5" id="KW-0520">NAD</keyword>
<reference evidence="7" key="1">
    <citation type="journal article" date="2021" name="PeerJ">
        <title>Extensive microbial diversity within the chicken gut microbiome revealed by metagenomics and culture.</title>
        <authorList>
            <person name="Gilroy R."/>
            <person name="Ravi A."/>
            <person name="Getino M."/>
            <person name="Pursley I."/>
            <person name="Horton D.L."/>
            <person name="Alikhan N.F."/>
            <person name="Baker D."/>
            <person name="Gharbi K."/>
            <person name="Hall N."/>
            <person name="Watson M."/>
            <person name="Adriaenssens E.M."/>
            <person name="Foster-Nyarko E."/>
            <person name="Jarju S."/>
            <person name="Secka A."/>
            <person name="Antonio M."/>
            <person name="Oren A."/>
            <person name="Chaudhuri R.R."/>
            <person name="La Ragione R."/>
            <person name="Hildebrand F."/>
            <person name="Pallen M.J."/>
        </authorList>
    </citation>
    <scope>NUCLEOTIDE SEQUENCE</scope>
    <source>
        <strain evidence="7">Gambia2-208</strain>
    </source>
</reference>